<dbReference type="InterPro" id="IPR051036">
    <property type="entry name" value="SIGLEC"/>
</dbReference>
<sequence length="287" mass="32064">VNSQRNKEPIPGFVIRTLESVTMQRGLCVQIPCTFIIDTYRYTLTRDAVGIWYKGYGESFVAASNNPSLVSVQTKGRFTLTGNVSGGDCSLSITDVQYEDNEQYNFRVEDWPLKYTYYDLNEPEISPVKKLIAGEQVTLTCTAPGHCPGTSPTFTWKGNINPDRVQDYELLLKDGNIIHQSNFTFTPSQKDHNTELTCTVTYRTASSNCPVLHKYSIPLGSSLSLICTANSNPPASFFWTTSGQYNTTNNNGLLFIHNVTMDNNGEYICRAKNKYGQSHSSIIINIT</sequence>
<dbReference type="SMART" id="SM00408">
    <property type="entry name" value="IGc2"/>
    <property type="match status" value="1"/>
</dbReference>
<evidence type="ECO:0000313" key="10">
    <source>
        <dbReference type="EMBL" id="KAG8433789.1"/>
    </source>
</evidence>
<evidence type="ECO:0000256" key="1">
    <source>
        <dbReference type="ARBA" id="ARBA00004479"/>
    </source>
</evidence>
<dbReference type="InterPro" id="IPR003598">
    <property type="entry name" value="Ig_sub2"/>
</dbReference>
<dbReference type="Pfam" id="PF13927">
    <property type="entry name" value="Ig_3"/>
    <property type="match status" value="1"/>
</dbReference>
<dbReference type="OrthoDB" id="5843397at2759"/>
<dbReference type="InterPro" id="IPR007110">
    <property type="entry name" value="Ig-like_dom"/>
</dbReference>
<evidence type="ECO:0000256" key="6">
    <source>
        <dbReference type="ARBA" id="ARBA00023136"/>
    </source>
</evidence>
<evidence type="ECO:0000259" key="9">
    <source>
        <dbReference type="PROSITE" id="PS50835"/>
    </source>
</evidence>
<comment type="subcellular location">
    <subcellularLocation>
        <location evidence="1">Membrane</location>
        <topology evidence="1">Single-pass type I membrane protein</topology>
    </subcellularLocation>
</comment>
<dbReference type="SMART" id="SM00409">
    <property type="entry name" value="IG"/>
    <property type="match status" value="3"/>
</dbReference>
<feature type="domain" description="Ig-like" evidence="9">
    <location>
        <begin position="210"/>
        <end position="287"/>
    </location>
</feature>
<reference evidence="10" key="1">
    <citation type="thesis" date="2020" institute="ProQuest LLC" country="789 East Eisenhower Parkway, Ann Arbor, MI, USA">
        <title>Comparative Genomics and Chromosome Evolution.</title>
        <authorList>
            <person name="Mudd A.B."/>
        </authorList>
    </citation>
    <scope>NUCLEOTIDE SEQUENCE</scope>
    <source>
        <strain evidence="10">Female2</strain>
        <tissue evidence="10">Blood</tissue>
    </source>
</reference>
<dbReference type="Pfam" id="PF07686">
    <property type="entry name" value="V-set"/>
    <property type="match status" value="1"/>
</dbReference>
<dbReference type="Proteomes" id="UP000812440">
    <property type="component" value="Chromosome 7"/>
</dbReference>
<dbReference type="GO" id="GO:0005886">
    <property type="term" value="C:plasma membrane"/>
    <property type="evidence" value="ECO:0007669"/>
    <property type="project" value="TreeGrafter"/>
</dbReference>
<evidence type="ECO:0000256" key="4">
    <source>
        <dbReference type="ARBA" id="ARBA00022889"/>
    </source>
</evidence>
<keyword evidence="11" id="KW-1185">Reference proteome</keyword>
<dbReference type="GO" id="GO:0033691">
    <property type="term" value="F:sialic acid binding"/>
    <property type="evidence" value="ECO:0007669"/>
    <property type="project" value="TreeGrafter"/>
</dbReference>
<dbReference type="GO" id="GO:0030246">
    <property type="term" value="F:carbohydrate binding"/>
    <property type="evidence" value="ECO:0007669"/>
    <property type="project" value="UniProtKB-KW"/>
</dbReference>
<dbReference type="PANTHER" id="PTHR12035">
    <property type="entry name" value="SIALIC ACID BINDING IMMUNOGLOBULIN-LIKE LECTIN"/>
    <property type="match status" value="1"/>
</dbReference>
<gene>
    <name evidence="10" type="ORF">GDO86_012234</name>
</gene>
<keyword evidence="6" id="KW-0472">Membrane</keyword>
<protein>
    <recommendedName>
        <fullName evidence="9">Ig-like domain-containing protein</fullName>
    </recommendedName>
</protein>
<comment type="similarity">
    <text evidence="8">Belongs to the immunoglobulin superfamily. SIGLEC (sialic acid binding Ig-like lectin) family.</text>
</comment>
<dbReference type="InterPro" id="IPR036179">
    <property type="entry name" value="Ig-like_dom_sf"/>
</dbReference>
<dbReference type="Gene3D" id="2.60.40.10">
    <property type="entry name" value="Immunoglobulins"/>
    <property type="match status" value="3"/>
</dbReference>
<keyword evidence="2" id="KW-0812">Transmembrane</keyword>
<name>A0A8T2ILR5_9PIPI</name>
<dbReference type="GO" id="GO:0007155">
    <property type="term" value="P:cell adhesion"/>
    <property type="evidence" value="ECO:0007669"/>
    <property type="project" value="UniProtKB-KW"/>
</dbReference>
<proteinExistence type="inferred from homology"/>
<dbReference type="SUPFAM" id="SSF48726">
    <property type="entry name" value="Immunoglobulin"/>
    <property type="match status" value="3"/>
</dbReference>
<evidence type="ECO:0000313" key="11">
    <source>
        <dbReference type="Proteomes" id="UP000812440"/>
    </source>
</evidence>
<evidence type="ECO:0000256" key="5">
    <source>
        <dbReference type="ARBA" id="ARBA00022989"/>
    </source>
</evidence>
<dbReference type="InterPro" id="IPR013106">
    <property type="entry name" value="Ig_V-set"/>
</dbReference>
<keyword evidence="7" id="KW-1015">Disulfide bond</keyword>
<comment type="caution">
    <text evidence="10">The sequence shown here is derived from an EMBL/GenBank/DDBJ whole genome shotgun (WGS) entry which is preliminary data.</text>
</comment>
<dbReference type="Pfam" id="PF08205">
    <property type="entry name" value="C2-set_2"/>
    <property type="match status" value="1"/>
</dbReference>
<organism evidence="10 11">
    <name type="scientific">Hymenochirus boettgeri</name>
    <name type="common">Congo dwarf clawed frog</name>
    <dbReference type="NCBI Taxonomy" id="247094"/>
    <lineage>
        <taxon>Eukaryota</taxon>
        <taxon>Metazoa</taxon>
        <taxon>Chordata</taxon>
        <taxon>Craniata</taxon>
        <taxon>Vertebrata</taxon>
        <taxon>Euteleostomi</taxon>
        <taxon>Amphibia</taxon>
        <taxon>Batrachia</taxon>
        <taxon>Anura</taxon>
        <taxon>Pipoidea</taxon>
        <taxon>Pipidae</taxon>
        <taxon>Pipinae</taxon>
        <taxon>Hymenochirus</taxon>
    </lineage>
</organism>
<dbReference type="AlphaFoldDB" id="A0A8T2ILR5"/>
<evidence type="ECO:0000256" key="2">
    <source>
        <dbReference type="ARBA" id="ARBA00022692"/>
    </source>
</evidence>
<feature type="non-terminal residue" evidence="10">
    <location>
        <position position="287"/>
    </location>
</feature>
<accession>A0A8T2ILR5</accession>
<dbReference type="PROSITE" id="PS50835">
    <property type="entry name" value="IG_LIKE"/>
    <property type="match status" value="2"/>
</dbReference>
<keyword evidence="4" id="KW-0130">Cell adhesion</keyword>
<feature type="non-terminal residue" evidence="10">
    <location>
        <position position="1"/>
    </location>
</feature>
<dbReference type="PANTHER" id="PTHR12035:SF125">
    <property type="entry name" value="SIALIC ACID-BINDING IG-LIKE LECTIN 5"/>
    <property type="match status" value="1"/>
</dbReference>
<dbReference type="InterPro" id="IPR013162">
    <property type="entry name" value="CD80_C2-set"/>
</dbReference>
<keyword evidence="3" id="KW-0430">Lectin</keyword>
<evidence type="ECO:0000256" key="3">
    <source>
        <dbReference type="ARBA" id="ARBA00022734"/>
    </source>
</evidence>
<dbReference type="EMBL" id="JAACNH010000008">
    <property type="protein sequence ID" value="KAG8433789.1"/>
    <property type="molecule type" value="Genomic_DNA"/>
</dbReference>
<dbReference type="InterPro" id="IPR013783">
    <property type="entry name" value="Ig-like_fold"/>
</dbReference>
<evidence type="ECO:0000256" key="8">
    <source>
        <dbReference type="ARBA" id="ARBA00038361"/>
    </source>
</evidence>
<feature type="domain" description="Ig-like" evidence="9">
    <location>
        <begin position="123"/>
        <end position="208"/>
    </location>
</feature>
<keyword evidence="5" id="KW-1133">Transmembrane helix</keyword>
<evidence type="ECO:0000256" key="7">
    <source>
        <dbReference type="ARBA" id="ARBA00023157"/>
    </source>
</evidence>
<dbReference type="InterPro" id="IPR003599">
    <property type="entry name" value="Ig_sub"/>
</dbReference>